<comment type="caution">
    <text evidence="1">The sequence shown here is derived from an EMBL/GenBank/DDBJ whole genome shotgun (WGS) entry which is preliminary data.</text>
</comment>
<evidence type="ECO:0000313" key="2">
    <source>
        <dbReference type="Proteomes" id="UP001207654"/>
    </source>
</evidence>
<dbReference type="RefSeq" id="WP_267538503.1">
    <property type="nucleotide sequence ID" value="NZ_JAPNKA010000001.1"/>
</dbReference>
<evidence type="ECO:0000313" key="1">
    <source>
        <dbReference type="EMBL" id="MCY1079809.1"/>
    </source>
</evidence>
<accession>A0ABT4AFY8</accession>
<dbReference type="Proteomes" id="UP001207654">
    <property type="component" value="Unassembled WGS sequence"/>
</dbReference>
<dbReference type="EMBL" id="JAPNKA010000001">
    <property type="protein sequence ID" value="MCY1079809.1"/>
    <property type="molecule type" value="Genomic_DNA"/>
</dbReference>
<keyword evidence="2" id="KW-1185">Reference proteome</keyword>
<reference evidence="1 2" key="1">
    <citation type="submission" date="2022-11" db="EMBL/GenBank/DDBJ databases">
        <title>Minimal conservation of predation-associated metabolite biosynthetic gene clusters underscores biosynthetic potential of Myxococcota including descriptions for ten novel species: Archangium lansinium sp. nov., Myxococcus landrumus sp. nov., Nannocystis bai.</title>
        <authorList>
            <person name="Ahearne A."/>
            <person name="Stevens C."/>
            <person name="Phillips K."/>
        </authorList>
    </citation>
    <scope>NUCLEOTIDE SEQUENCE [LARGE SCALE GENOMIC DNA]</scope>
    <source>
        <strain evidence="1 2">MIWBW</strain>
    </source>
</reference>
<evidence type="ECO:0008006" key="3">
    <source>
        <dbReference type="Google" id="ProtNLM"/>
    </source>
</evidence>
<proteinExistence type="predicted"/>
<sequence length="316" mass="34787">MKQYLDRTFLQLGRGFQFSVEPPPALASAEHLASRDSWTVLGSVLARVRQGDLRAVEVLPDLMARDDAALVWNACVQLIGFAGRTSFMLDTAERFLSRPDDLGIQWSIGDLLRNGCSLRAVEPLLRLHAAATDRDARRHVERCLSTLLEEQPGAIDDGAEEQEVPDPAYPEPFTQTMTVLDRAGYAAQVREAAAEVASRLASRDQAVTAGLPLDLEALVRRLHERIRSGEPSGSRMEWERMCFEASTGVDCTAFYEQGRLQRLAALAILEDFMDAGHAAAFEPGVRYFFGHRVDSTRKETSEACVPLVGGAVPSND</sequence>
<organism evidence="1 2">
    <name type="scientific">Archangium lansingense</name>
    <dbReference type="NCBI Taxonomy" id="2995310"/>
    <lineage>
        <taxon>Bacteria</taxon>
        <taxon>Pseudomonadati</taxon>
        <taxon>Myxococcota</taxon>
        <taxon>Myxococcia</taxon>
        <taxon>Myxococcales</taxon>
        <taxon>Cystobacterineae</taxon>
        <taxon>Archangiaceae</taxon>
        <taxon>Archangium</taxon>
    </lineage>
</organism>
<name>A0ABT4AFY8_9BACT</name>
<protein>
    <recommendedName>
        <fullName evidence="3">HEAT repeat domain-containing protein</fullName>
    </recommendedName>
</protein>
<gene>
    <name evidence="1" type="ORF">OV287_35675</name>
</gene>